<comment type="caution">
    <text evidence="19">Lacks conserved residue(s) required for the propagation of feature annotation.</text>
</comment>
<organism evidence="27 28">
    <name type="scientific">Bos indicus x Bos taurus</name>
    <name type="common">Hybrid cattle</name>
    <dbReference type="NCBI Taxonomy" id="30522"/>
    <lineage>
        <taxon>Eukaryota</taxon>
        <taxon>Metazoa</taxon>
        <taxon>Chordata</taxon>
        <taxon>Craniata</taxon>
        <taxon>Vertebrata</taxon>
        <taxon>Euteleostomi</taxon>
        <taxon>Mammalia</taxon>
        <taxon>Eutheria</taxon>
        <taxon>Laurasiatheria</taxon>
        <taxon>Artiodactyla</taxon>
        <taxon>Ruminantia</taxon>
        <taxon>Pecora</taxon>
        <taxon>Bovidae</taxon>
        <taxon>Bovinae</taxon>
        <taxon>Bos</taxon>
    </lineage>
</organism>
<keyword evidence="4 19" id="KW-0245">EGF-like domain</keyword>
<feature type="disulfide bond" evidence="19">
    <location>
        <begin position="392"/>
        <end position="402"/>
    </location>
</feature>
<evidence type="ECO:0000256" key="21">
    <source>
        <dbReference type="SAM" id="MobiDB-lite"/>
    </source>
</evidence>
<dbReference type="InterPro" id="IPR001304">
    <property type="entry name" value="C-type_lectin-like"/>
</dbReference>
<keyword evidence="11 19" id="KW-1015">Disulfide bond</keyword>
<dbReference type="SMART" id="SM00423">
    <property type="entry name" value="PSI"/>
    <property type="match status" value="5"/>
</dbReference>
<dbReference type="PROSITE" id="PS01248">
    <property type="entry name" value="EGF_LAM_1"/>
    <property type="match status" value="1"/>
</dbReference>
<feature type="disulfide bond" evidence="20">
    <location>
        <begin position="1221"/>
        <end position="1230"/>
    </location>
</feature>
<dbReference type="SMART" id="SM00042">
    <property type="entry name" value="CUB"/>
    <property type="match status" value="1"/>
</dbReference>
<dbReference type="FunFam" id="2.60.120.290:FF:000008">
    <property type="entry name" value="Attractin like 1"/>
    <property type="match status" value="1"/>
</dbReference>
<dbReference type="FunFam" id="2.10.25.10:FF:000164">
    <property type="entry name" value="Attractin like 1"/>
    <property type="match status" value="1"/>
</dbReference>
<dbReference type="PANTHER" id="PTHR46376:SF3">
    <property type="entry name" value="ATTRACTIN"/>
    <property type="match status" value="1"/>
</dbReference>
<keyword evidence="6" id="KW-0732">Signal</keyword>
<proteinExistence type="predicted"/>
<dbReference type="SMART" id="SM00181">
    <property type="entry name" value="EGF"/>
    <property type="match status" value="2"/>
</dbReference>
<evidence type="ECO:0000259" key="23">
    <source>
        <dbReference type="PROSITE" id="PS01180"/>
    </source>
</evidence>
<dbReference type="CDD" id="cd00041">
    <property type="entry name" value="CUB"/>
    <property type="match status" value="1"/>
</dbReference>
<evidence type="ECO:0000256" key="2">
    <source>
        <dbReference type="ARBA" id="ARBA00022441"/>
    </source>
</evidence>
<evidence type="ECO:0000256" key="1">
    <source>
        <dbReference type="ARBA" id="ARBA00004251"/>
    </source>
</evidence>
<comment type="subcellular location">
    <subcellularLocation>
        <location evidence="1">Cell membrane</location>
        <topology evidence="1">Single-pass type I membrane protein</topology>
    </subcellularLocation>
</comment>
<dbReference type="Pfam" id="PF01437">
    <property type="entry name" value="PSI"/>
    <property type="match status" value="3"/>
</dbReference>
<dbReference type="Proteomes" id="UP000314981">
    <property type="component" value="Chromosome 13"/>
</dbReference>
<evidence type="ECO:0000256" key="17">
    <source>
        <dbReference type="ARBA" id="ARBA00065783"/>
    </source>
</evidence>
<dbReference type="InterPro" id="IPR002165">
    <property type="entry name" value="Plexin_repeat"/>
</dbReference>
<dbReference type="InterPro" id="IPR051568">
    <property type="entry name" value="LZTR1/Attractin"/>
</dbReference>
<keyword evidence="10 22" id="KW-0472">Membrane</keyword>
<accession>A0A4W2D905</accession>
<evidence type="ECO:0000256" key="16">
    <source>
        <dbReference type="ARBA" id="ARBA00058400"/>
    </source>
</evidence>
<reference evidence="27" key="2">
    <citation type="submission" date="2025-08" db="UniProtKB">
        <authorList>
            <consortium name="Ensembl"/>
        </authorList>
    </citation>
    <scope>IDENTIFICATION</scope>
</reference>
<dbReference type="SMART" id="SM00034">
    <property type="entry name" value="CLECT"/>
    <property type="match status" value="1"/>
</dbReference>
<dbReference type="InterPro" id="IPR015915">
    <property type="entry name" value="Kelch-typ_b-propeller"/>
</dbReference>
<feature type="disulfide bond" evidence="19">
    <location>
        <begin position="396"/>
        <end position="413"/>
    </location>
</feature>
<feature type="domain" description="C-type lectin" evidence="26">
    <location>
        <begin position="936"/>
        <end position="1060"/>
    </location>
</feature>
<keyword evidence="13" id="KW-0325">Glycoprotein</keyword>
<dbReference type="InterPro" id="IPR000742">
    <property type="entry name" value="EGF"/>
</dbReference>
<keyword evidence="9 22" id="KW-1133">Transmembrane helix</keyword>
<dbReference type="SMART" id="SM00180">
    <property type="entry name" value="EGF_Lam"/>
    <property type="match status" value="3"/>
</dbReference>
<dbReference type="STRING" id="30522.A0A4W2D905"/>
<gene>
    <name evidence="27" type="primary">ATRN</name>
</gene>
<evidence type="ECO:0000256" key="14">
    <source>
        <dbReference type="ARBA" id="ARBA00023198"/>
    </source>
</evidence>
<dbReference type="FunFam" id="3.10.100.10:FF:000012">
    <property type="entry name" value="Attractin"/>
    <property type="match status" value="1"/>
</dbReference>
<dbReference type="InterPro" id="IPR000859">
    <property type="entry name" value="CUB_dom"/>
</dbReference>
<dbReference type="Pfam" id="PF24972">
    <property type="entry name" value="GBD_ATRN"/>
    <property type="match status" value="1"/>
</dbReference>
<dbReference type="PROSITE" id="PS50026">
    <property type="entry name" value="EGF_3"/>
    <property type="match status" value="2"/>
</dbReference>
<feature type="disulfide bond" evidence="19">
    <location>
        <begin position="243"/>
        <end position="253"/>
    </location>
</feature>
<keyword evidence="8" id="KW-0677">Repeat</keyword>
<dbReference type="InterPro" id="IPR056732">
    <property type="entry name" value="GBD_ATRN"/>
</dbReference>
<dbReference type="Pfam" id="PF00431">
    <property type="entry name" value="CUB"/>
    <property type="match status" value="1"/>
</dbReference>
<dbReference type="FunFam" id="2.120.10.80:FF:000034">
    <property type="entry name" value="Attractin"/>
    <property type="match status" value="1"/>
</dbReference>
<evidence type="ECO:0000259" key="24">
    <source>
        <dbReference type="PROSITE" id="PS50026"/>
    </source>
</evidence>
<keyword evidence="15 20" id="KW-0424">Laminin EGF-like domain</keyword>
<evidence type="ECO:0000313" key="28">
    <source>
        <dbReference type="Proteomes" id="UP000314981"/>
    </source>
</evidence>
<keyword evidence="3" id="KW-1003">Cell membrane</keyword>
<feature type="domain" description="CUB" evidence="23">
    <location>
        <begin position="274"/>
        <end position="390"/>
    </location>
</feature>
<dbReference type="Ensembl" id="ENSBIXT00000026584.1">
    <property type="protein sequence ID" value="ENSBIXP00000015236.1"/>
    <property type="gene ID" value="ENSBIXG00000019786.1"/>
</dbReference>
<evidence type="ECO:0000256" key="6">
    <source>
        <dbReference type="ARBA" id="ARBA00022729"/>
    </source>
</evidence>
<evidence type="ECO:0000256" key="4">
    <source>
        <dbReference type="ARBA" id="ARBA00022536"/>
    </source>
</evidence>
<dbReference type="Gene3D" id="2.10.25.10">
    <property type="entry name" value="Laminin"/>
    <property type="match status" value="2"/>
</dbReference>
<keyword evidence="28" id="KW-1185">Reference proteome</keyword>
<evidence type="ECO:0000313" key="27">
    <source>
        <dbReference type="Ensembl" id="ENSBIXP00000015236.1"/>
    </source>
</evidence>
<evidence type="ECO:0000259" key="25">
    <source>
        <dbReference type="PROSITE" id="PS50027"/>
    </source>
</evidence>
<dbReference type="GO" id="GO:0005794">
    <property type="term" value="C:Golgi apparatus"/>
    <property type="evidence" value="ECO:0007669"/>
    <property type="project" value="TreeGrafter"/>
</dbReference>
<feature type="disulfide bond" evidence="19">
    <location>
        <begin position="415"/>
        <end position="424"/>
    </location>
</feature>
<feature type="compositionally biased region" description="Basic and acidic residues" evidence="21">
    <location>
        <begin position="49"/>
        <end position="62"/>
    </location>
</feature>
<evidence type="ECO:0000256" key="20">
    <source>
        <dbReference type="PROSITE-ProRule" id="PRU00460"/>
    </source>
</evidence>
<dbReference type="InterPro" id="IPR035914">
    <property type="entry name" value="Sperma_CUB_dom_sf"/>
</dbReference>
<dbReference type="SUPFAM" id="SSF56436">
    <property type="entry name" value="C-type lectin-like"/>
    <property type="match status" value="1"/>
</dbReference>
<dbReference type="Gene3D" id="2.60.120.290">
    <property type="entry name" value="Spermadhesin, CUB domain"/>
    <property type="match status" value="1"/>
</dbReference>
<dbReference type="SUPFAM" id="SSF49854">
    <property type="entry name" value="Spermadhesin, CUB domain"/>
    <property type="match status" value="1"/>
</dbReference>
<reference evidence="27 28" key="1">
    <citation type="submission" date="2018-11" db="EMBL/GenBank/DDBJ databases">
        <title>Haplotype-resolved cattle genomes.</title>
        <authorList>
            <person name="Low W.Y."/>
            <person name="Tearle R."/>
            <person name="Bickhart D.M."/>
            <person name="Rosen B.D."/>
            <person name="Koren S."/>
            <person name="Rhie A."/>
            <person name="Hiendleder S."/>
            <person name="Phillippy A.M."/>
            <person name="Smith T.P.L."/>
            <person name="Williams J.L."/>
        </authorList>
    </citation>
    <scope>NUCLEOTIDE SEQUENCE [LARGE SCALE GENOMIC DNA]</scope>
</reference>
<evidence type="ECO:0000256" key="15">
    <source>
        <dbReference type="ARBA" id="ARBA00023292"/>
    </source>
</evidence>
<keyword evidence="7" id="KW-0430">Lectin</keyword>
<protein>
    <recommendedName>
        <fullName evidence="18">Attractin</fullName>
    </recommendedName>
</protein>
<evidence type="ECO:0000256" key="22">
    <source>
        <dbReference type="SAM" id="Phobius"/>
    </source>
</evidence>
<dbReference type="PROSITE" id="PS01180">
    <property type="entry name" value="CUB"/>
    <property type="match status" value="1"/>
</dbReference>
<feature type="region of interest" description="Disordered" evidence="21">
    <location>
        <begin position="1"/>
        <end position="129"/>
    </location>
</feature>
<dbReference type="CDD" id="cd00055">
    <property type="entry name" value="EGF_Lam"/>
    <property type="match status" value="3"/>
</dbReference>
<evidence type="ECO:0000256" key="11">
    <source>
        <dbReference type="ARBA" id="ARBA00023157"/>
    </source>
</evidence>
<evidence type="ECO:0000256" key="7">
    <source>
        <dbReference type="ARBA" id="ARBA00022734"/>
    </source>
</evidence>
<dbReference type="InterPro" id="IPR016186">
    <property type="entry name" value="C-type_lectin-like/link_sf"/>
</dbReference>
<sequence length="1570" mass="174650">MIGARVPGQQRSTRPAWLKKRLAPGNQREQGASELLPRRGRAKRMNRTTPRELLDTKVEGGRENSLSPTRRVTEPPSGKRVPDDASPRAPPTHARTPWPRLSRRSGPALRIDRPSHRPHSPAPHGQAKLSRPCGVCVCVCVWVYVFTGHRLSPGKMVAAATEARLRRTVVTPAPTSRNGRRCRDWDATRAGRPGLRTGLRLPRRWRRLLLLLLPPLLLLPWAAEAAAAAASVSGSAAAEAKECDRPCVNGGRCNPGTGQCVCPAGWVGEQCQHCGGRFRLTGSSGFITDGPGNYKYKTKCTWLIEGQPNRIMRLRFNHFATECSWDHLYVYDGDSIYAPLVAAFSGLIVPERDGNETVPEVVATSGYALLHFFSDAAYNLTGFNITYNFDMCPNNCSGRGECKISNSSNTVQCECSENWKGEACDIPHCVNNCGFPHRGICNSSDVRGCSCFSEWQGPGCSVPVPANQSFWTREEYSDLKLPRASHKAVVNGNIMWVVGGYMFNHSDYNMVLAYDLASREWLALNRSVNSVVVRYGHSLALYQDKIYMYGGKIDSTGNVTNELRVFHIHNESWVLLSPKAKEQYAVVGHSAHIVTLKNGRVVMLVIFGHCPLYGYISSVQEYDLDKNTWSILHTQGALVQGGYGHSSVYDDRTKALYIHGGYKAFSANKYRLADDLYRYDVDTQMWTILKDSRFFRYLHTAVIVSGTMLVFGGNTHNDTSMSHGAKCFSSDFMAYDIDCDRWSVLPRPDLHHDVNRFGHSAVLYNRTMYVFGGFNSLLLSDILVFTSEQCEAHQSEAACLAAGPGVRCMWDTGSSQCVSWELAPEAQEKIKSECFSKRIFDHDRCDQLTDCYSCTANTNGCQWCNDHCVPTNHSCTEGQISIFKYDHCPKDNPMYYCNKKTSCRSCALDQNCQWEPRNQECIALPENICGIGWHLVGNSCLKITTAKETYDNAKLSCRNHNAFLASLTTQKKVEFVLKQLRIMQSSQSMSKFTLTPWVGLRKINVSYWCWEDMSPFTNSSLQWMPSEPSDAGFCGILSEPSTRGLKAATCINPLNGSVCERPANHSAKQCRTPCALRTACGECTSGSSECMWCSNMKQCVDSNAYVASFPFGQCMEWYTMSSCPPENCSGYCTCSHCLEQPGCGWCTDPSNTGKGKCIEGSYKGPVKMPSQGPTGNSYPQPLLNSSMCLEDSRYNWSFIHCPACQCNGHSKCINQSICEKCENLTTGKHCETCISGFYGDPTNGGKCQPCRCNGHASLCNTNTGKCFCTTKGVKGDECQLCEVENRYQGNPLKGTCYYTLLIDYQFTFSLSQEDDRYYTAINFVATPDEQNRDLDMFINASKNFNLNITWAASFSAGTQAGEEMPVVSKTNIKEYKDSFSNEKFDFRNHPNITFFVYVSNFTWPIKIQIAFSQHSNFMDLVQFFVTFFSCFLSLLLVAAVVWKIKQSCWASRRREQLLREMQQMASRPFASVNVALETDEEPPDLIGGSIKTVPKPIALEPCFGNKAAVLSVFVRLPRGLGGIPPPGQSGLAVASALVDISQQMPVVYKEKSGAVRNRKQQPPAQPGTCI</sequence>
<feature type="disulfide bond" evidence="20">
    <location>
        <begin position="1233"/>
        <end position="1247"/>
    </location>
</feature>
<dbReference type="InterPro" id="IPR056863">
    <property type="entry name" value="LMN_ATRN_NET-like_EGF"/>
</dbReference>
<evidence type="ECO:0000256" key="9">
    <source>
        <dbReference type="ARBA" id="ARBA00022989"/>
    </source>
</evidence>
<dbReference type="Pfam" id="PF23106">
    <property type="entry name" value="EGF_Teneurin"/>
    <property type="match status" value="1"/>
</dbReference>
<dbReference type="InterPro" id="IPR002049">
    <property type="entry name" value="LE_dom"/>
</dbReference>
<evidence type="ECO:0000256" key="10">
    <source>
        <dbReference type="ARBA" id="ARBA00023136"/>
    </source>
</evidence>
<dbReference type="Pfam" id="PF00059">
    <property type="entry name" value="Lectin_C"/>
    <property type="match status" value="1"/>
</dbReference>
<dbReference type="PROSITE" id="PS50027">
    <property type="entry name" value="EGF_LAM_2"/>
    <property type="match status" value="1"/>
</dbReference>
<dbReference type="Pfam" id="PF24973">
    <property type="entry name" value="EGF_LMN_ATRN"/>
    <property type="match status" value="1"/>
</dbReference>
<evidence type="ECO:0000256" key="19">
    <source>
        <dbReference type="PROSITE-ProRule" id="PRU00076"/>
    </source>
</evidence>
<dbReference type="FunFam" id="2.10.25.10:FF:000079">
    <property type="entry name" value="Attractin like 1"/>
    <property type="match status" value="1"/>
</dbReference>
<feature type="domain" description="EGF-like" evidence="24">
    <location>
        <begin position="388"/>
        <end position="425"/>
    </location>
</feature>
<feature type="domain" description="Laminin EGF-like" evidence="25">
    <location>
        <begin position="1204"/>
        <end position="1249"/>
    </location>
</feature>
<dbReference type="GO" id="GO:0030246">
    <property type="term" value="F:carbohydrate binding"/>
    <property type="evidence" value="ECO:0007669"/>
    <property type="project" value="UniProtKB-KW"/>
</dbReference>
<dbReference type="Gene3D" id="2.120.10.80">
    <property type="entry name" value="Kelch-type beta propeller"/>
    <property type="match status" value="2"/>
</dbReference>
<dbReference type="GO" id="GO:0005886">
    <property type="term" value="C:plasma membrane"/>
    <property type="evidence" value="ECO:0007669"/>
    <property type="project" value="UniProtKB-SubCell"/>
</dbReference>
<evidence type="ECO:0000256" key="12">
    <source>
        <dbReference type="ARBA" id="ARBA00023170"/>
    </source>
</evidence>
<evidence type="ECO:0000256" key="18">
    <source>
        <dbReference type="ARBA" id="ARBA00074596"/>
    </source>
</evidence>
<dbReference type="OMA" id="MNGCPSD"/>
<dbReference type="Pfam" id="PF24981">
    <property type="entry name" value="Beta-prop_ATRN-LZTR1"/>
    <property type="match status" value="1"/>
</dbReference>
<name>A0A4W2D905_BOBOX</name>
<dbReference type="SUPFAM" id="SSF117281">
    <property type="entry name" value="Kelch motif"/>
    <property type="match status" value="1"/>
</dbReference>
<keyword evidence="2" id="KW-0880">Kelch repeat</keyword>
<comment type="function">
    <text evidence="16">Involved in the initial immune cell clustering during inflammatory response and may regulate chemotactic activity of chemokines. May play a role in melanocortin signaling pathways that regulate energy homeostasis and hair color. Low-affinity receptor for agouti. Has a critical role in normal myelination in the central nervous system.</text>
</comment>
<evidence type="ECO:0000256" key="8">
    <source>
        <dbReference type="ARBA" id="ARBA00022737"/>
    </source>
</evidence>
<keyword evidence="12" id="KW-0675">Receptor</keyword>
<dbReference type="InterPro" id="IPR016187">
    <property type="entry name" value="CTDL_fold"/>
</dbReference>
<dbReference type="Gene3D" id="3.10.100.10">
    <property type="entry name" value="Mannose-Binding Protein A, subunit A"/>
    <property type="match status" value="1"/>
</dbReference>
<feature type="transmembrane region" description="Helical" evidence="22">
    <location>
        <begin position="1420"/>
        <end position="1444"/>
    </location>
</feature>
<dbReference type="GO" id="GO:0006954">
    <property type="term" value="P:inflammatory response"/>
    <property type="evidence" value="ECO:0007669"/>
    <property type="project" value="UniProtKB-KW"/>
</dbReference>
<dbReference type="SUPFAM" id="SSF57196">
    <property type="entry name" value="EGF/Laminin"/>
    <property type="match status" value="1"/>
</dbReference>
<keyword evidence="14" id="KW-0395">Inflammatory response</keyword>
<dbReference type="InterPro" id="IPR016201">
    <property type="entry name" value="PSI"/>
</dbReference>
<dbReference type="PANTHER" id="PTHR46376">
    <property type="entry name" value="LEUCINE-ZIPPER-LIKE TRANSCRIPTIONAL REGULATOR 1"/>
    <property type="match status" value="1"/>
</dbReference>
<evidence type="ECO:0000256" key="13">
    <source>
        <dbReference type="ARBA" id="ARBA00023180"/>
    </source>
</evidence>
<keyword evidence="5 22" id="KW-0812">Transmembrane</keyword>
<dbReference type="PROSITE" id="PS00022">
    <property type="entry name" value="EGF_1"/>
    <property type="match status" value="2"/>
</dbReference>
<comment type="subunit">
    <text evidence="17">Monomer and homotrimer.</text>
</comment>
<evidence type="ECO:0000256" key="5">
    <source>
        <dbReference type="ARBA" id="ARBA00022692"/>
    </source>
</evidence>
<dbReference type="FunFam" id="2.120.10.80:FF:000031">
    <property type="entry name" value="attractin"/>
    <property type="match status" value="1"/>
</dbReference>
<dbReference type="InterPro" id="IPR056737">
    <property type="entry name" value="Beta-prop_ATRN-MKLN-like"/>
</dbReference>
<evidence type="ECO:0000256" key="3">
    <source>
        <dbReference type="ARBA" id="ARBA00022475"/>
    </source>
</evidence>
<feature type="disulfide bond" evidence="19">
    <location>
        <begin position="262"/>
        <end position="271"/>
    </location>
</feature>
<evidence type="ECO:0000259" key="26">
    <source>
        <dbReference type="PROSITE" id="PS50041"/>
    </source>
</evidence>
<feature type="domain" description="EGF-like" evidence="24">
    <location>
        <begin position="239"/>
        <end position="272"/>
    </location>
</feature>
<dbReference type="PROSITE" id="PS50041">
    <property type="entry name" value="C_TYPE_LECTIN_2"/>
    <property type="match status" value="1"/>
</dbReference>
<reference evidence="27" key="3">
    <citation type="submission" date="2025-09" db="UniProtKB">
        <authorList>
            <consortium name="Ensembl"/>
        </authorList>
    </citation>
    <scope>IDENTIFICATION</scope>
</reference>